<dbReference type="PANTHER" id="PTHR30319:SF1">
    <property type="entry name" value="TRANSCRIPTIONAL REPRESSOR PAAX"/>
    <property type="match status" value="1"/>
</dbReference>
<proteinExistence type="predicted"/>
<organism evidence="5 6">
    <name type="scientific">Streptomyces spiralis</name>
    <dbReference type="NCBI Taxonomy" id="66376"/>
    <lineage>
        <taxon>Bacteria</taxon>
        <taxon>Bacillati</taxon>
        <taxon>Actinomycetota</taxon>
        <taxon>Actinomycetes</taxon>
        <taxon>Kitasatosporales</taxon>
        <taxon>Streptomycetaceae</taxon>
        <taxon>Streptomyces</taxon>
    </lineage>
</organism>
<name>A0A919AJB9_9ACTN</name>
<gene>
    <name evidence="5" type="primary">paaX</name>
    <name evidence="5" type="ORF">GCM10014715_78870</name>
</gene>
<keyword evidence="6" id="KW-1185">Reference proteome</keyword>
<feature type="domain" description="Transcriptional repressor PaaX-like N-terminal" evidence="2">
    <location>
        <begin position="39"/>
        <end position="103"/>
    </location>
</feature>
<sequence>MCMTESADSDVLDTGPGDAAEPEAPPGEASGRARGPQRLLMMLLGDYWFDRPEALPSAALVALLAEFGVSEVGARAALSRQSRRGLLDVEKRGRRTYYRLSARSVDHFTDTGGRIAAFGTDDAARTWDGRWSLVAFSVPEQQRAVRHTLREQLRWLGYAPLYDGVWISPHAREEEVRDVLSELGVATATLFTGTPSALTPAAGDPLSAWDLDAQAAAFERFTRRWGVWRKRAEDGGVSPSEALRARTELITEWRVLMTHDPALPPQLLPPHWPLAAARAVFVAVYDALGPLAEFRLRQLIALHDAELAGLATHHTVADLAKL</sequence>
<dbReference type="AlphaFoldDB" id="A0A919AJB9"/>
<dbReference type="InterPro" id="IPR036388">
    <property type="entry name" value="WH-like_DNA-bd_sf"/>
</dbReference>
<dbReference type="Pfam" id="PF08223">
    <property type="entry name" value="PaaX_C"/>
    <property type="match status" value="1"/>
</dbReference>
<dbReference type="Pfam" id="PF07848">
    <property type="entry name" value="PaaX"/>
    <property type="match status" value="1"/>
</dbReference>
<feature type="domain" description="Transcriptional repressor PaaX-like C-terminal" evidence="3">
    <location>
        <begin position="209"/>
        <end position="293"/>
    </location>
</feature>
<evidence type="ECO:0000256" key="1">
    <source>
        <dbReference type="SAM" id="MobiDB-lite"/>
    </source>
</evidence>
<dbReference type="Gene3D" id="3.30.70.2650">
    <property type="match status" value="1"/>
</dbReference>
<dbReference type="InterPro" id="IPR048846">
    <property type="entry name" value="PaaX-like_central"/>
</dbReference>
<dbReference type="GO" id="GO:0006351">
    <property type="term" value="P:DNA-templated transcription"/>
    <property type="evidence" value="ECO:0007669"/>
    <property type="project" value="InterPro"/>
</dbReference>
<dbReference type="Pfam" id="PF20803">
    <property type="entry name" value="PaaX_M"/>
    <property type="match status" value="1"/>
</dbReference>
<evidence type="ECO:0000259" key="3">
    <source>
        <dbReference type="Pfam" id="PF08223"/>
    </source>
</evidence>
<dbReference type="PIRSF" id="PIRSF020623">
    <property type="entry name" value="PaaX"/>
    <property type="match status" value="1"/>
</dbReference>
<dbReference type="InterPro" id="IPR012906">
    <property type="entry name" value="PaaX-like_N"/>
</dbReference>
<protein>
    <submittedName>
        <fullName evidence="5">PaaX family transcriptional regulator</fullName>
    </submittedName>
</protein>
<feature type="domain" description="Transcriptional repressor PaaX-like central Cas2-like" evidence="4">
    <location>
        <begin position="125"/>
        <end position="197"/>
    </location>
</feature>
<evidence type="ECO:0000313" key="5">
    <source>
        <dbReference type="EMBL" id="GHF11423.1"/>
    </source>
</evidence>
<dbReference type="InterPro" id="IPR013225">
    <property type="entry name" value="PaaX_C"/>
</dbReference>
<dbReference type="Proteomes" id="UP000641386">
    <property type="component" value="Unassembled WGS sequence"/>
</dbReference>
<dbReference type="Gene3D" id="1.20.58.1460">
    <property type="match status" value="1"/>
</dbReference>
<reference evidence="5" key="2">
    <citation type="submission" date="2020-09" db="EMBL/GenBank/DDBJ databases">
        <authorList>
            <person name="Sun Q."/>
            <person name="Ohkuma M."/>
        </authorList>
    </citation>
    <scope>NUCLEOTIDE SEQUENCE</scope>
    <source>
        <strain evidence="5">JCM 3302</strain>
    </source>
</reference>
<evidence type="ECO:0000259" key="4">
    <source>
        <dbReference type="Pfam" id="PF20803"/>
    </source>
</evidence>
<comment type="caution">
    <text evidence="5">The sequence shown here is derived from an EMBL/GenBank/DDBJ whole genome shotgun (WGS) entry which is preliminary data.</text>
</comment>
<evidence type="ECO:0000313" key="6">
    <source>
        <dbReference type="Proteomes" id="UP000641386"/>
    </source>
</evidence>
<dbReference type="Gene3D" id="1.10.10.10">
    <property type="entry name" value="Winged helix-like DNA-binding domain superfamily/Winged helix DNA-binding domain"/>
    <property type="match status" value="1"/>
</dbReference>
<evidence type="ECO:0000259" key="2">
    <source>
        <dbReference type="Pfam" id="PF07848"/>
    </source>
</evidence>
<dbReference type="InterPro" id="IPR011965">
    <property type="entry name" value="PaaX_trns_reg"/>
</dbReference>
<feature type="region of interest" description="Disordered" evidence="1">
    <location>
        <begin position="1"/>
        <end position="33"/>
    </location>
</feature>
<accession>A0A919AJB9</accession>
<dbReference type="PANTHER" id="PTHR30319">
    <property type="entry name" value="PHENYLACETIC ACID REGULATOR-RELATED TRANSCRIPTIONAL REPRESSOR"/>
    <property type="match status" value="1"/>
</dbReference>
<dbReference type="EMBL" id="BNBC01000060">
    <property type="protein sequence ID" value="GHF11423.1"/>
    <property type="molecule type" value="Genomic_DNA"/>
</dbReference>
<reference evidence="5" key="1">
    <citation type="journal article" date="2014" name="Int. J. Syst. Evol. Microbiol.">
        <title>Complete genome sequence of Corynebacterium casei LMG S-19264T (=DSM 44701T), isolated from a smear-ripened cheese.</title>
        <authorList>
            <consortium name="US DOE Joint Genome Institute (JGI-PGF)"/>
            <person name="Walter F."/>
            <person name="Albersmeier A."/>
            <person name="Kalinowski J."/>
            <person name="Ruckert C."/>
        </authorList>
    </citation>
    <scope>NUCLEOTIDE SEQUENCE</scope>
    <source>
        <strain evidence="5">JCM 3302</strain>
    </source>
</reference>